<reference evidence="1" key="1">
    <citation type="submission" date="2021-07" db="EMBL/GenBank/DDBJ databases">
        <title>Pseudohoeflea marina sp. nov. a polyhydroxyalcanoate-producing bacterium.</title>
        <authorList>
            <person name="Zheng W."/>
            <person name="Yu S."/>
            <person name="Huang Y."/>
        </authorList>
    </citation>
    <scope>NUCLEOTIDE SEQUENCE</scope>
    <source>
        <strain evidence="1">DP4N28-3</strain>
    </source>
</reference>
<name>A0ABS6WRP7_9HYPH</name>
<dbReference type="Proteomes" id="UP001430804">
    <property type="component" value="Unassembled WGS sequence"/>
</dbReference>
<protein>
    <submittedName>
        <fullName evidence="1">DUF1491 family protein</fullName>
    </submittedName>
</protein>
<dbReference type="InterPro" id="IPR009964">
    <property type="entry name" value="DUF1491"/>
</dbReference>
<gene>
    <name evidence="1" type="ORF">KY465_15280</name>
</gene>
<evidence type="ECO:0000313" key="1">
    <source>
        <dbReference type="EMBL" id="MBW3098646.1"/>
    </source>
</evidence>
<evidence type="ECO:0000313" key="2">
    <source>
        <dbReference type="Proteomes" id="UP001430804"/>
    </source>
</evidence>
<comment type="caution">
    <text evidence="1">The sequence shown here is derived from an EMBL/GenBank/DDBJ whole genome shotgun (WGS) entry which is preliminary data.</text>
</comment>
<proteinExistence type="predicted"/>
<dbReference type="EMBL" id="JAHWQX010000004">
    <property type="protein sequence ID" value="MBW3098646.1"/>
    <property type="molecule type" value="Genomic_DNA"/>
</dbReference>
<dbReference type="RefSeq" id="WP_219202972.1">
    <property type="nucleotide sequence ID" value="NZ_JAHWQX010000004.1"/>
</dbReference>
<sequence length="118" mass="13843">MARLKSGLFVAALIRRLFAEGGLAAVEQRGSEEAGAIHFRIRHRNGRESRLAPAPQSIFETGRPEDRRFEWRQRDQPEWEISEALRRERDFDPDIWIVELETDRPEEYLDIVPDESAR</sequence>
<accession>A0ABS6WRP7</accession>
<dbReference type="Pfam" id="PF07372">
    <property type="entry name" value="DUF1491"/>
    <property type="match status" value="1"/>
</dbReference>
<keyword evidence="2" id="KW-1185">Reference proteome</keyword>
<organism evidence="1 2">
    <name type="scientific">Pseudohoeflea coraliihabitans</name>
    <dbReference type="NCBI Taxonomy" id="2860393"/>
    <lineage>
        <taxon>Bacteria</taxon>
        <taxon>Pseudomonadati</taxon>
        <taxon>Pseudomonadota</taxon>
        <taxon>Alphaproteobacteria</taxon>
        <taxon>Hyphomicrobiales</taxon>
        <taxon>Rhizobiaceae</taxon>
        <taxon>Pseudohoeflea</taxon>
    </lineage>
</organism>